<dbReference type="Pfam" id="PF25984">
    <property type="entry name" value="BSH_YknX"/>
    <property type="match status" value="1"/>
</dbReference>
<sequence length="381" mass="40899">MKKKKKIIIAGLAGLVIAGVGVLALSSRKVEPQYSAYTVKTADPLQLKGKVEPIQKQLYFLDSTKGVIQNIPVTNGQEVTTGTPLIEYQNDTAQNELVTQQHAINKSNLDASQAEQTVASGERQVQTITNQVNDTHRKIAAAQDPEEKAALNEQLKQQEAELQSASDQLSQARFAVQGAYEDAQAAKDVLANQQAQASTTVNAEIDGIASVDEKGKASPEVPVVTVSSKGKQIKGTVTEYDLDKLVPGQSVQVSTIGDNKQAKGKIKSIASSAIPASSDSNNEASYEFIVEGDFPWADDLSSVITLKQDQLLIPDAAVMKKGDKQYVYKYTSGKVKQTEIQTQDIGGRKVVTAGLKAKDQIIENPDSTLKDGETIQVSAND</sequence>
<evidence type="ECO:0000313" key="4">
    <source>
        <dbReference type="EMBL" id="MBO1305184.1"/>
    </source>
</evidence>
<feature type="domain" description="YknX-like C-terminal permuted SH3-like" evidence="3">
    <location>
        <begin position="312"/>
        <end position="377"/>
    </location>
</feature>
<comment type="caution">
    <text evidence="4">The sequence shown here is derived from an EMBL/GenBank/DDBJ whole genome shotgun (WGS) entry which is preliminary data.</text>
</comment>
<evidence type="ECO:0000259" key="2">
    <source>
        <dbReference type="Pfam" id="PF25984"/>
    </source>
</evidence>
<reference evidence="4 5" key="1">
    <citation type="submission" date="2021-03" db="EMBL/GenBank/DDBJ databases">
        <title>Enterococcal diversity collection.</title>
        <authorList>
            <person name="Gilmore M.S."/>
            <person name="Schwartzman J."/>
            <person name="Van Tyne D."/>
            <person name="Martin M."/>
            <person name="Earl A.M."/>
            <person name="Manson A.L."/>
            <person name="Straub T."/>
            <person name="Salamzade R."/>
            <person name="Saavedra J."/>
            <person name="Lebreton F."/>
            <person name="Prichula J."/>
            <person name="Schaufler K."/>
            <person name="Gaca A."/>
            <person name="Sgardioli B."/>
            <person name="Wagenaar J."/>
            <person name="Strong T."/>
        </authorList>
    </citation>
    <scope>NUCLEOTIDE SEQUENCE [LARGE SCALE GENOMIC DNA]</scope>
    <source>
        <strain evidence="4 5">669A</strain>
    </source>
</reference>
<dbReference type="InterPro" id="IPR058639">
    <property type="entry name" value="BSH_YknX-like"/>
</dbReference>
<protein>
    <submittedName>
        <fullName evidence="4">Efflux RND transporter periplasmic adaptor subunit</fullName>
    </submittedName>
</protein>
<dbReference type="RefSeq" id="WP_207672116.1">
    <property type="nucleotide sequence ID" value="NZ_JAFREM010000004.1"/>
</dbReference>
<organism evidence="4 5">
    <name type="scientific">Candidatus Enterococcus moelleringii</name>
    <dbReference type="NCBI Taxonomy" id="2815325"/>
    <lineage>
        <taxon>Bacteria</taxon>
        <taxon>Bacillati</taxon>
        <taxon>Bacillota</taxon>
        <taxon>Bacilli</taxon>
        <taxon>Lactobacillales</taxon>
        <taxon>Enterococcaceae</taxon>
        <taxon>Enterococcus</taxon>
    </lineage>
</organism>
<dbReference type="Proteomes" id="UP000664601">
    <property type="component" value="Unassembled WGS sequence"/>
</dbReference>
<proteinExistence type="predicted"/>
<keyword evidence="1" id="KW-0175">Coiled coil</keyword>
<accession>A0ABS3L6E4</accession>
<dbReference type="Gene3D" id="2.40.420.20">
    <property type="match status" value="1"/>
</dbReference>
<dbReference type="InterPro" id="IPR058637">
    <property type="entry name" value="YknX-like_C"/>
</dbReference>
<dbReference type="Pfam" id="PF25989">
    <property type="entry name" value="YknX_C"/>
    <property type="match status" value="1"/>
</dbReference>
<evidence type="ECO:0000259" key="3">
    <source>
        <dbReference type="Pfam" id="PF25989"/>
    </source>
</evidence>
<keyword evidence="5" id="KW-1185">Reference proteome</keyword>
<feature type="coiled-coil region" evidence="1">
    <location>
        <begin position="148"/>
        <end position="175"/>
    </location>
</feature>
<evidence type="ECO:0000256" key="1">
    <source>
        <dbReference type="SAM" id="Coils"/>
    </source>
</evidence>
<name>A0ABS3L6E4_9ENTE</name>
<dbReference type="EMBL" id="JAFREM010000004">
    <property type="protein sequence ID" value="MBO1305184.1"/>
    <property type="molecule type" value="Genomic_DNA"/>
</dbReference>
<dbReference type="PANTHER" id="PTHR30469">
    <property type="entry name" value="MULTIDRUG RESISTANCE PROTEIN MDTA"/>
    <property type="match status" value="1"/>
</dbReference>
<feature type="domain" description="YknX-like barrel-sandwich hybrid" evidence="2">
    <location>
        <begin position="57"/>
        <end position="218"/>
    </location>
</feature>
<evidence type="ECO:0000313" key="5">
    <source>
        <dbReference type="Proteomes" id="UP000664601"/>
    </source>
</evidence>
<gene>
    <name evidence="4" type="ORF">JZO70_03355</name>
</gene>